<dbReference type="PANTHER" id="PTHR31973">
    <property type="entry name" value="POLYPROTEIN, PUTATIVE-RELATED"/>
    <property type="match status" value="1"/>
</dbReference>
<sequence>GDDVAVSEGGESDKGGEEGVDVAVNEGGESDRGGKEGVREVEGKISGKGKEIIFDETESESSREQFEAGVPEKVDCKGLNDSVGKEEDGNETKYFDSDDHRSILGSEDDENSDVYRSRFPTYNPNSASTHFYIGILFKDGDQFKFAICKYLMCCRRELKITWNEPNRVKNFHDEHNCCVSFKNKMVNLKVIAEHFEAIIGDYPKMKLKDIQRMEFATLWDYVDELRLKNTGSAIKMAVNRVTPESPPHFKRFYVCFEALKKGWKEGCRNTGIS</sequence>
<proteinExistence type="predicted"/>
<dbReference type="PANTHER" id="PTHR31973:SF187">
    <property type="entry name" value="MUTATOR TRANSPOSASE MUDRA PROTEIN"/>
    <property type="match status" value="1"/>
</dbReference>
<keyword evidence="3" id="KW-1185">Reference proteome</keyword>
<dbReference type="EMBL" id="JABFAC010240216">
    <property type="protein sequence ID" value="MBA0635015.1"/>
    <property type="molecule type" value="Genomic_DNA"/>
</dbReference>
<evidence type="ECO:0000313" key="3">
    <source>
        <dbReference type="Proteomes" id="UP000593561"/>
    </source>
</evidence>
<feature type="compositionally biased region" description="Basic and acidic residues" evidence="1">
    <location>
        <begin position="60"/>
        <end position="102"/>
    </location>
</feature>
<feature type="region of interest" description="Disordered" evidence="1">
    <location>
        <begin position="1"/>
        <end position="109"/>
    </location>
</feature>
<feature type="compositionally biased region" description="Basic and acidic residues" evidence="1">
    <location>
        <begin position="29"/>
        <end position="53"/>
    </location>
</feature>
<reference evidence="2 3" key="1">
    <citation type="journal article" date="2019" name="Genome Biol. Evol.">
        <title>Insights into the evolution of the New World diploid cottons (Gossypium, subgenus Houzingenia) based on genome sequencing.</title>
        <authorList>
            <person name="Grover C.E."/>
            <person name="Arick M.A. 2nd"/>
            <person name="Thrash A."/>
            <person name="Conover J.L."/>
            <person name="Sanders W.S."/>
            <person name="Peterson D.G."/>
            <person name="Frelichowski J.E."/>
            <person name="Scheffler J.A."/>
            <person name="Scheffler B.E."/>
            <person name="Wendel J.F."/>
        </authorList>
    </citation>
    <scope>NUCLEOTIDE SEQUENCE [LARGE SCALE GENOMIC DNA]</scope>
    <source>
        <strain evidence="2">27</strain>
        <tissue evidence="2">Leaf</tissue>
    </source>
</reference>
<name>A0A7J8TA15_GOSDV</name>
<dbReference type="Proteomes" id="UP000593561">
    <property type="component" value="Unassembled WGS sequence"/>
</dbReference>
<dbReference type="AlphaFoldDB" id="A0A7J8TA15"/>
<protein>
    <recommendedName>
        <fullName evidence="4">Transposase MuDR plant domain-containing protein</fullName>
    </recommendedName>
</protein>
<evidence type="ECO:0000313" key="2">
    <source>
        <dbReference type="EMBL" id="MBA0635015.1"/>
    </source>
</evidence>
<comment type="caution">
    <text evidence="2">The sequence shown here is derived from an EMBL/GenBank/DDBJ whole genome shotgun (WGS) entry which is preliminary data.</text>
</comment>
<evidence type="ECO:0000256" key="1">
    <source>
        <dbReference type="SAM" id="MobiDB-lite"/>
    </source>
</evidence>
<organism evidence="2 3">
    <name type="scientific">Gossypium davidsonii</name>
    <name type="common">Davidson's cotton</name>
    <name type="synonym">Gossypium klotzschianum subsp. davidsonii</name>
    <dbReference type="NCBI Taxonomy" id="34287"/>
    <lineage>
        <taxon>Eukaryota</taxon>
        <taxon>Viridiplantae</taxon>
        <taxon>Streptophyta</taxon>
        <taxon>Embryophyta</taxon>
        <taxon>Tracheophyta</taxon>
        <taxon>Spermatophyta</taxon>
        <taxon>Magnoliopsida</taxon>
        <taxon>eudicotyledons</taxon>
        <taxon>Gunneridae</taxon>
        <taxon>Pentapetalae</taxon>
        <taxon>rosids</taxon>
        <taxon>malvids</taxon>
        <taxon>Malvales</taxon>
        <taxon>Malvaceae</taxon>
        <taxon>Malvoideae</taxon>
        <taxon>Gossypium</taxon>
    </lineage>
</organism>
<accession>A0A7J8TA15</accession>
<evidence type="ECO:0008006" key="4">
    <source>
        <dbReference type="Google" id="ProtNLM"/>
    </source>
</evidence>
<feature type="non-terminal residue" evidence="2">
    <location>
        <position position="273"/>
    </location>
</feature>
<gene>
    <name evidence="2" type="ORF">Godav_022208</name>
</gene>